<dbReference type="Gene3D" id="2.170.130.10">
    <property type="entry name" value="TonB-dependent receptor, plug domain"/>
    <property type="match status" value="1"/>
</dbReference>
<dbReference type="PROSITE" id="PS52016">
    <property type="entry name" value="TONB_DEPENDENT_REC_3"/>
    <property type="match status" value="1"/>
</dbReference>
<gene>
    <name evidence="5" type="ORF">H9L14_11195</name>
</gene>
<evidence type="ECO:0000259" key="4">
    <source>
        <dbReference type="Pfam" id="PF07715"/>
    </source>
</evidence>
<feature type="signal peptide" evidence="3">
    <location>
        <begin position="1"/>
        <end position="27"/>
    </location>
</feature>
<feature type="region of interest" description="Disordered" evidence="2">
    <location>
        <begin position="488"/>
        <end position="509"/>
    </location>
</feature>
<keyword evidence="1" id="KW-0472">Membrane</keyword>
<protein>
    <submittedName>
        <fullName evidence="5">TonB-dependent receptor plug domain-containing protein</fullName>
    </submittedName>
</protein>
<organism evidence="5 6">
    <name type="scientific">Sphingomonas sediminicola</name>
    <dbReference type="NCBI Taxonomy" id="386874"/>
    <lineage>
        <taxon>Bacteria</taxon>
        <taxon>Pseudomonadati</taxon>
        <taxon>Pseudomonadota</taxon>
        <taxon>Alphaproteobacteria</taxon>
        <taxon>Sphingomonadales</taxon>
        <taxon>Sphingomonadaceae</taxon>
        <taxon>Sphingomonas</taxon>
    </lineage>
</organism>
<sequence>MKLTLRQHLLGSTLLVGASAFGTPAMAQDTEPAGSEPTGPVETQLTPSVSAEGEDVQGGQDIIVTGSRIPQPNLESASPVTVVNDQDIKLSGTSRIEDVLNQLPSVGAAQASGVSNGATGTAEVDLRYLGPKRSVVLVNGRRLMPGDPVSTNQSADLNVIPSALVRRAEVLTGGASSVYGADAVAGVVNFIMDTSFEGVRFDGNWSTWQHNQDDPSVSGGLNMSDILASRGYAQPTGSVTDGRSIDGTVTIGAGFDDGRGHAVAYFGYRNTKPVLQRDRDYSACVIQNTGGGIPRCGGSATANPGNAVIFATTTEGSITSTLAALGPGTIAPFGSNIYNYGPLNYFQRPDERYIAGTFADYEISPAIKPYLEFMFMDDRTAAQIAPSGDFGNTLTINCDNPFMSTAQFDVICGNSNNLINGFLGSFPLAVGAPYNPNPGDPAVLFPNTVPGARTIIARTSSSFAAIRKADPASPTFVTRRGAGCSGHAATCRMSSRTTPTSSTAVRSTS</sequence>
<keyword evidence="3" id="KW-0732">Signal</keyword>
<evidence type="ECO:0000256" key="3">
    <source>
        <dbReference type="SAM" id="SignalP"/>
    </source>
</evidence>
<dbReference type="InterPro" id="IPR037066">
    <property type="entry name" value="Plug_dom_sf"/>
</dbReference>
<proteinExistence type="inferred from homology"/>
<evidence type="ECO:0000313" key="6">
    <source>
        <dbReference type="Proteomes" id="UP000516105"/>
    </source>
</evidence>
<dbReference type="InterPro" id="IPR039426">
    <property type="entry name" value="TonB-dep_rcpt-like"/>
</dbReference>
<keyword evidence="6" id="KW-1185">Reference proteome</keyword>
<keyword evidence="1" id="KW-0813">Transport</keyword>
<evidence type="ECO:0000256" key="1">
    <source>
        <dbReference type="PROSITE-ProRule" id="PRU01360"/>
    </source>
</evidence>
<dbReference type="RefSeq" id="WP_187708161.1">
    <property type="nucleotide sequence ID" value="NZ_CP060782.1"/>
</dbReference>
<evidence type="ECO:0000256" key="2">
    <source>
        <dbReference type="SAM" id="MobiDB-lite"/>
    </source>
</evidence>
<name>A0ABX6T5Z4_9SPHN</name>
<dbReference type="InterPro" id="IPR012910">
    <property type="entry name" value="Plug_dom"/>
</dbReference>
<reference evidence="5 6" key="1">
    <citation type="submission" date="2020-08" db="EMBL/GenBank/DDBJ databases">
        <title>Genome sequence of Sphingomonas sediminicola KACC 15039T.</title>
        <authorList>
            <person name="Hyun D.-W."/>
            <person name="Bae J.-W."/>
        </authorList>
    </citation>
    <scope>NUCLEOTIDE SEQUENCE [LARGE SCALE GENOMIC DNA]</scope>
    <source>
        <strain evidence="5 6">KACC 15039</strain>
    </source>
</reference>
<feature type="chain" id="PRO_5045737210" evidence="3">
    <location>
        <begin position="28"/>
        <end position="509"/>
    </location>
</feature>
<dbReference type="Pfam" id="PF07715">
    <property type="entry name" value="Plug"/>
    <property type="match status" value="1"/>
</dbReference>
<keyword evidence="1" id="KW-0812">Transmembrane</keyword>
<dbReference type="Proteomes" id="UP000516105">
    <property type="component" value="Chromosome"/>
</dbReference>
<dbReference type="EMBL" id="CP060782">
    <property type="protein sequence ID" value="QNP45205.1"/>
    <property type="molecule type" value="Genomic_DNA"/>
</dbReference>
<dbReference type="SUPFAM" id="SSF56935">
    <property type="entry name" value="Porins"/>
    <property type="match status" value="1"/>
</dbReference>
<dbReference type="PANTHER" id="PTHR47234:SF3">
    <property type="entry name" value="SECRETIN_TONB SHORT N-TERMINAL DOMAIN-CONTAINING PROTEIN"/>
    <property type="match status" value="1"/>
</dbReference>
<feature type="domain" description="TonB-dependent receptor plug" evidence="4">
    <location>
        <begin position="74"/>
        <end position="187"/>
    </location>
</feature>
<keyword evidence="1" id="KW-1134">Transmembrane beta strand</keyword>
<feature type="region of interest" description="Disordered" evidence="2">
    <location>
        <begin position="25"/>
        <end position="54"/>
    </location>
</feature>
<comment type="similarity">
    <text evidence="1">Belongs to the TonB-dependent receptor family.</text>
</comment>
<evidence type="ECO:0000313" key="5">
    <source>
        <dbReference type="EMBL" id="QNP45205.1"/>
    </source>
</evidence>
<feature type="compositionally biased region" description="Low complexity" evidence="2">
    <location>
        <begin position="490"/>
        <end position="509"/>
    </location>
</feature>
<comment type="subcellular location">
    <subcellularLocation>
        <location evidence="1">Cell outer membrane</location>
        <topology evidence="1">Multi-pass membrane protein</topology>
    </subcellularLocation>
</comment>
<dbReference type="PANTHER" id="PTHR47234">
    <property type="match status" value="1"/>
</dbReference>
<keyword evidence="1" id="KW-0998">Cell outer membrane</keyword>
<accession>A0ABX6T5Z4</accession>
<keyword evidence="5" id="KW-0675">Receptor</keyword>